<keyword evidence="1" id="KW-0472">Membrane</keyword>
<organism evidence="2 3">
    <name type="scientific">Rhodopirellula baltica SH28</name>
    <dbReference type="NCBI Taxonomy" id="993517"/>
    <lineage>
        <taxon>Bacteria</taxon>
        <taxon>Pseudomonadati</taxon>
        <taxon>Planctomycetota</taxon>
        <taxon>Planctomycetia</taxon>
        <taxon>Pirellulales</taxon>
        <taxon>Pirellulaceae</taxon>
        <taxon>Rhodopirellula</taxon>
    </lineage>
</organism>
<evidence type="ECO:0000313" key="2">
    <source>
        <dbReference type="EMBL" id="EKK03462.1"/>
    </source>
</evidence>
<dbReference type="PATRIC" id="fig|993517.3.peg.1329"/>
<dbReference type="Proteomes" id="UP000007993">
    <property type="component" value="Unassembled WGS sequence"/>
</dbReference>
<keyword evidence="1" id="KW-0812">Transmembrane</keyword>
<keyword evidence="1" id="KW-1133">Transmembrane helix</keyword>
<sequence>MLPVLLIKNLLSRIAMNTKRRRLLRIASVAAMVGLASVGFLYSQIEKPQPVTQLEIAVARMPLGITAEDADRVIGSSPDAVEDGRAILVNPVMMFSGSSVQGQKYGDPNLYSFRTWTRGDVHASVAIDTDGKVAARWTYRDQPN</sequence>
<feature type="transmembrane region" description="Helical" evidence="1">
    <location>
        <begin position="23"/>
        <end position="42"/>
    </location>
</feature>
<accession>K5D9P4</accession>
<comment type="caution">
    <text evidence="2">The sequence shown here is derived from an EMBL/GenBank/DDBJ whole genome shotgun (WGS) entry which is preliminary data.</text>
</comment>
<gene>
    <name evidence="2" type="ORF">RBSH_01214</name>
</gene>
<name>K5D9P4_RHOBT</name>
<dbReference type="AlphaFoldDB" id="K5D9P4"/>
<evidence type="ECO:0000256" key="1">
    <source>
        <dbReference type="SAM" id="Phobius"/>
    </source>
</evidence>
<dbReference type="EMBL" id="AMCW01000027">
    <property type="protein sequence ID" value="EKK03462.1"/>
    <property type="molecule type" value="Genomic_DNA"/>
</dbReference>
<evidence type="ECO:0000313" key="3">
    <source>
        <dbReference type="Proteomes" id="UP000007993"/>
    </source>
</evidence>
<reference evidence="2 3" key="1">
    <citation type="journal article" date="2013" name="Mar. Genomics">
        <title>Expression of sulfatases in Rhodopirellula baltica and the diversity of sulfatases in the genus Rhodopirellula.</title>
        <authorList>
            <person name="Wegner C.E."/>
            <person name="Richter-Heitmann T."/>
            <person name="Klindworth A."/>
            <person name="Klockow C."/>
            <person name="Richter M."/>
            <person name="Achstetter T."/>
            <person name="Glockner F.O."/>
            <person name="Harder J."/>
        </authorList>
    </citation>
    <scope>NUCLEOTIDE SEQUENCE [LARGE SCALE GENOMIC DNA]</scope>
    <source>
        <strain evidence="2 3">SH28</strain>
    </source>
</reference>
<protein>
    <submittedName>
        <fullName evidence="2">Uncharacterized protein</fullName>
    </submittedName>
</protein>
<proteinExistence type="predicted"/>